<comment type="catalytic activity">
    <reaction evidence="1">
        <text>Random endo-hydrolysis of N-acetyl-beta-D-glucosaminide (1-&gt;4)-beta-linkages in chitin and chitodextrins.</text>
        <dbReference type="EC" id="3.2.1.14"/>
    </reaction>
</comment>
<evidence type="ECO:0000256" key="10">
    <source>
        <dbReference type="SAM" id="SignalP"/>
    </source>
</evidence>
<dbReference type="Proteomes" id="UP000053599">
    <property type="component" value="Unassembled WGS sequence"/>
</dbReference>
<dbReference type="GO" id="GO:0008843">
    <property type="term" value="F:endochitinase activity"/>
    <property type="evidence" value="ECO:0007669"/>
    <property type="project" value="UniProtKB-EC"/>
</dbReference>
<dbReference type="InterPro" id="IPR001223">
    <property type="entry name" value="Glyco_hydro18_cat"/>
</dbReference>
<name>A0A0D1YTC4_9EURO</name>
<keyword evidence="6 8" id="KW-0326">Glycosidase</keyword>
<keyword evidence="4" id="KW-0146">Chitin degradation</keyword>
<dbReference type="EMBL" id="KN846951">
    <property type="protein sequence ID" value="KIV84744.1"/>
    <property type="molecule type" value="Genomic_DNA"/>
</dbReference>
<proteinExistence type="inferred from homology"/>
<gene>
    <name evidence="12" type="ORF">PV11_00504</name>
</gene>
<dbReference type="InterPro" id="IPR017853">
    <property type="entry name" value="GH"/>
</dbReference>
<accession>A0A0D1YTC4</accession>
<dbReference type="PANTHER" id="PTHR45708:SF49">
    <property type="entry name" value="ENDOCHITINASE"/>
    <property type="match status" value="1"/>
</dbReference>
<dbReference type="PROSITE" id="PS51910">
    <property type="entry name" value="GH18_2"/>
    <property type="match status" value="1"/>
</dbReference>
<dbReference type="AlphaFoldDB" id="A0A0D1YTC4"/>
<evidence type="ECO:0000256" key="9">
    <source>
        <dbReference type="RuleBase" id="RU004453"/>
    </source>
</evidence>
<dbReference type="InterPro" id="IPR050542">
    <property type="entry name" value="Glycosyl_Hydrlase18_Chitinase"/>
</dbReference>
<dbReference type="GO" id="GO:0006032">
    <property type="term" value="P:chitin catabolic process"/>
    <property type="evidence" value="ECO:0007669"/>
    <property type="project" value="UniProtKB-KW"/>
</dbReference>
<evidence type="ECO:0000256" key="6">
    <source>
        <dbReference type="ARBA" id="ARBA00023295"/>
    </source>
</evidence>
<dbReference type="PROSITE" id="PS01095">
    <property type="entry name" value="GH18_1"/>
    <property type="match status" value="1"/>
</dbReference>
<evidence type="ECO:0000256" key="2">
    <source>
        <dbReference type="ARBA" id="ARBA00012729"/>
    </source>
</evidence>
<dbReference type="Pfam" id="PF00704">
    <property type="entry name" value="Glyco_hydro_18"/>
    <property type="match status" value="1"/>
</dbReference>
<keyword evidence="7" id="KW-0624">Polysaccharide degradation</keyword>
<dbReference type="OrthoDB" id="2425929at2759"/>
<dbReference type="STRING" id="1016849.A0A0D1YTC4"/>
<evidence type="ECO:0000313" key="12">
    <source>
        <dbReference type="EMBL" id="KIV84744.1"/>
    </source>
</evidence>
<dbReference type="PANTHER" id="PTHR45708">
    <property type="entry name" value="ENDOCHITINASE"/>
    <property type="match status" value="1"/>
</dbReference>
<dbReference type="HOGENOM" id="CLU_007818_2_0_1"/>
<comment type="similarity">
    <text evidence="9">Belongs to the glycosyl hydrolase 18 family.</text>
</comment>
<evidence type="ECO:0000256" key="7">
    <source>
        <dbReference type="ARBA" id="ARBA00023326"/>
    </source>
</evidence>
<dbReference type="GO" id="GO:0000272">
    <property type="term" value="P:polysaccharide catabolic process"/>
    <property type="evidence" value="ECO:0007669"/>
    <property type="project" value="UniProtKB-KW"/>
</dbReference>
<dbReference type="SUPFAM" id="SSF51445">
    <property type="entry name" value="(Trans)glycosidases"/>
    <property type="match status" value="1"/>
</dbReference>
<evidence type="ECO:0000256" key="3">
    <source>
        <dbReference type="ARBA" id="ARBA00022801"/>
    </source>
</evidence>
<keyword evidence="10" id="KW-0732">Signal</keyword>
<evidence type="ECO:0000313" key="13">
    <source>
        <dbReference type="Proteomes" id="UP000053599"/>
    </source>
</evidence>
<evidence type="ECO:0000256" key="5">
    <source>
        <dbReference type="ARBA" id="ARBA00023277"/>
    </source>
</evidence>
<organism evidence="12 13">
    <name type="scientific">Exophiala sideris</name>
    <dbReference type="NCBI Taxonomy" id="1016849"/>
    <lineage>
        <taxon>Eukaryota</taxon>
        <taxon>Fungi</taxon>
        <taxon>Dikarya</taxon>
        <taxon>Ascomycota</taxon>
        <taxon>Pezizomycotina</taxon>
        <taxon>Eurotiomycetes</taxon>
        <taxon>Chaetothyriomycetidae</taxon>
        <taxon>Chaetothyriales</taxon>
        <taxon>Herpotrichiellaceae</taxon>
        <taxon>Exophiala</taxon>
    </lineage>
</organism>
<feature type="domain" description="GH18" evidence="11">
    <location>
        <begin position="90"/>
        <end position="406"/>
    </location>
</feature>
<feature type="signal peptide" evidence="10">
    <location>
        <begin position="1"/>
        <end position="25"/>
    </location>
</feature>
<evidence type="ECO:0000256" key="1">
    <source>
        <dbReference type="ARBA" id="ARBA00000822"/>
    </source>
</evidence>
<protein>
    <recommendedName>
        <fullName evidence="2">chitinase</fullName>
        <ecNumber evidence="2">3.2.1.14</ecNumber>
    </recommendedName>
</protein>
<feature type="chain" id="PRO_5002237322" description="chitinase" evidence="10">
    <location>
        <begin position="26"/>
        <end position="420"/>
    </location>
</feature>
<reference evidence="12 13" key="1">
    <citation type="submission" date="2015-01" db="EMBL/GenBank/DDBJ databases">
        <title>The Genome Sequence of Exophiala sideris CBS121828.</title>
        <authorList>
            <consortium name="The Broad Institute Genomics Platform"/>
            <person name="Cuomo C."/>
            <person name="de Hoog S."/>
            <person name="Gorbushina A."/>
            <person name="Stielow B."/>
            <person name="Teixiera M."/>
            <person name="Abouelleil A."/>
            <person name="Chapman S.B."/>
            <person name="Priest M."/>
            <person name="Young S.K."/>
            <person name="Wortman J."/>
            <person name="Nusbaum C."/>
            <person name="Birren B."/>
        </authorList>
    </citation>
    <scope>NUCLEOTIDE SEQUENCE [LARGE SCALE GENOMIC DNA]</scope>
    <source>
        <strain evidence="12 13">CBS 121828</strain>
    </source>
</reference>
<dbReference type="Gene3D" id="3.20.20.80">
    <property type="entry name" value="Glycosidases"/>
    <property type="match status" value="1"/>
</dbReference>
<sequence>MASVSSLRCLFVSLCLCLLQVGISAWIIPHGSSEALSGFLAGAFDVSGGSRLVRREVSTTTTTDDVTPSKVEAATTTTSSTYVFNATAKDITIAYYGQTNMTSHVTLTQLCAGLSVDIITLGFLNSFYSGNKMNVTMDFNGYLCNNPNTTQTGAGMSGLLDCVGDGLAAEIAACQALGKKVLISAGGASADLAIPSEADATTLATTLWNLFLGGTGYKGKGVRPFGSVVLDGFDIDNENSTNAAHLFTLVSTLRNLTKKDTTKKYYFSAAPICAYPDPDIPVSTMLNQIDYWNVQFYNAQACQLGSGHAPAALKNWSTALLGARKVASNGAVPQGLFNVNGNNVTYPRLLVGGRTFFSGANAGYVNMSTYQGILESMKKLNLPNFSGAMFWDGAYMYKEKAIIDGKNKTYAQVAKGALID</sequence>
<evidence type="ECO:0000259" key="11">
    <source>
        <dbReference type="PROSITE" id="PS51910"/>
    </source>
</evidence>
<keyword evidence="3 8" id="KW-0378">Hydrolase</keyword>
<keyword evidence="5" id="KW-0119">Carbohydrate metabolism</keyword>
<evidence type="ECO:0000256" key="4">
    <source>
        <dbReference type="ARBA" id="ARBA00023024"/>
    </source>
</evidence>
<evidence type="ECO:0000256" key="8">
    <source>
        <dbReference type="RuleBase" id="RU000489"/>
    </source>
</evidence>
<dbReference type="InterPro" id="IPR001579">
    <property type="entry name" value="Glyco_hydro_18_chit_AS"/>
</dbReference>
<dbReference type="GO" id="GO:0005576">
    <property type="term" value="C:extracellular region"/>
    <property type="evidence" value="ECO:0007669"/>
    <property type="project" value="TreeGrafter"/>
</dbReference>
<dbReference type="EC" id="3.2.1.14" evidence="2"/>